<feature type="non-terminal residue" evidence="1">
    <location>
        <position position="185"/>
    </location>
</feature>
<protein>
    <submittedName>
        <fullName evidence="1">Uncharacterized protein</fullName>
    </submittedName>
</protein>
<dbReference type="Proteomes" id="UP000661715">
    <property type="component" value="Unassembled WGS sequence"/>
</dbReference>
<dbReference type="EMBL" id="NASZ01000062">
    <property type="protein sequence ID" value="MBD0726732.1"/>
    <property type="molecule type" value="Genomic_DNA"/>
</dbReference>
<evidence type="ECO:0000313" key="2">
    <source>
        <dbReference type="Proteomes" id="UP000661715"/>
    </source>
</evidence>
<evidence type="ECO:0000313" key="1">
    <source>
        <dbReference type="EMBL" id="MBD0726732.1"/>
    </source>
</evidence>
<proteinExistence type="predicted"/>
<reference evidence="1 2" key="1">
    <citation type="journal article" date="2020" name="Microbiol. Res.">
        <title>Flavobacterium pokkalii sp. nov., a novel plant growth promoting native rhizobacteria isolated from pokkali rice grown in coastal saline affected agricultural regions of southern India, Kerala.</title>
        <authorList>
            <person name="Menon R.R."/>
            <person name="Kumari S."/>
            <person name="Viver T."/>
            <person name="Rameshkumar N."/>
        </authorList>
    </citation>
    <scope>NUCLEOTIDE SEQUENCE [LARGE SCALE GENOMIC DNA]</scope>
    <source>
        <strain evidence="1 2">L1I52</strain>
    </source>
</reference>
<organism evidence="1 2">
    <name type="scientific">Flavobacterium pokkalii</name>
    <dbReference type="NCBI Taxonomy" id="1940408"/>
    <lineage>
        <taxon>Bacteria</taxon>
        <taxon>Pseudomonadati</taxon>
        <taxon>Bacteroidota</taxon>
        <taxon>Flavobacteriia</taxon>
        <taxon>Flavobacteriales</taxon>
        <taxon>Flavobacteriaceae</taxon>
        <taxon>Flavobacterium</taxon>
    </lineage>
</organism>
<gene>
    <name evidence="1" type="ORF">B6A10_16310</name>
</gene>
<name>A0ABR7UW28_9FLAO</name>
<accession>A0ABR7UW28</accession>
<comment type="caution">
    <text evidence="1">The sequence shown here is derived from an EMBL/GenBank/DDBJ whole genome shotgun (WGS) entry which is preliminary data.</text>
</comment>
<keyword evidence="2" id="KW-1185">Reference proteome</keyword>
<sequence>MGYAMDDYKGEDSVCTVQDTSLDYSEDCYDLYITIVETYYCTTSIHISVDLYETYEYKECGKEDSGDPCDYYSTAYNEEECYGAPEDCNGDPYGFAYYASCGCIGGNTGIDECPVEEEETPPEDISIQGEVEKNGNPYIPKPDDKKIPNVLTTMTPQLANTCVTSSLEYISNVLGQPIQEGVFAL</sequence>